<dbReference type="Proteomes" id="UP000663090">
    <property type="component" value="Chromosome"/>
</dbReference>
<reference evidence="1 2" key="1">
    <citation type="submission" date="2021-02" db="EMBL/GenBank/DDBJ databases">
        <title>De Novo genome assembly of isolated myxobacteria.</title>
        <authorList>
            <person name="Stevens D.C."/>
        </authorList>
    </citation>
    <scope>NUCLEOTIDE SEQUENCE [LARGE SCALE GENOMIC DNA]</scope>
    <source>
        <strain evidence="1 2">SCHIC003</strain>
    </source>
</reference>
<evidence type="ECO:0008006" key="3">
    <source>
        <dbReference type="Google" id="ProtNLM"/>
    </source>
</evidence>
<gene>
    <name evidence="1" type="ORF">JY572_38030</name>
</gene>
<evidence type="ECO:0000313" key="1">
    <source>
        <dbReference type="EMBL" id="QSQ14054.1"/>
    </source>
</evidence>
<organism evidence="1 2">
    <name type="scientific">Myxococcus landrumensis</name>
    <dbReference type="NCBI Taxonomy" id="2813577"/>
    <lineage>
        <taxon>Bacteria</taxon>
        <taxon>Pseudomonadati</taxon>
        <taxon>Myxococcota</taxon>
        <taxon>Myxococcia</taxon>
        <taxon>Myxococcales</taxon>
        <taxon>Cystobacterineae</taxon>
        <taxon>Myxococcaceae</taxon>
        <taxon>Myxococcus</taxon>
    </lineage>
</organism>
<evidence type="ECO:0000313" key="2">
    <source>
        <dbReference type="Proteomes" id="UP000663090"/>
    </source>
</evidence>
<accession>A0ABX7N5P4</accession>
<name>A0ABX7N5P4_9BACT</name>
<keyword evidence="2" id="KW-1185">Reference proteome</keyword>
<proteinExistence type="predicted"/>
<dbReference type="RefSeq" id="WP_206715848.1">
    <property type="nucleotide sequence ID" value="NZ_CP071091.1"/>
</dbReference>
<dbReference type="EMBL" id="CP071091">
    <property type="protein sequence ID" value="QSQ14054.1"/>
    <property type="molecule type" value="Genomic_DNA"/>
</dbReference>
<sequence length="114" mass="12226">MTILASRYFHINNGGVTYSVEDNGNGPEMVVKAGHFSHPVACTRITVHRAALLEMAKMYEEAAAKECSADSVHGATEMPYDPSLPRRFVTMSCGPDMVIGWSEPDTGPRPGGAA</sequence>
<protein>
    <recommendedName>
        <fullName evidence="3">Lipoprotein</fullName>
    </recommendedName>
</protein>